<dbReference type="AlphaFoldDB" id="A0A4S8S8P4"/>
<reference evidence="10 11" key="1">
    <citation type="submission" date="2018-10" db="EMBL/GenBank/DDBJ databases">
        <title>Fifty Aureobasidium pullulans genomes reveal a recombining polyextremotolerant generalist.</title>
        <authorList>
            <person name="Gostincar C."/>
            <person name="Turk M."/>
            <person name="Zajc J."/>
            <person name="Gunde-Cimerman N."/>
        </authorList>
    </citation>
    <scope>NUCLEOTIDE SEQUENCE [LARGE SCALE GENOMIC DNA]</scope>
    <source>
        <strain evidence="10 11">EXF-11900</strain>
    </source>
</reference>
<feature type="region of interest" description="Disordered" evidence="9">
    <location>
        <begin position="75"/>
        <end position="102"/>
    </location>
</feature>
<dbReference type="Proteomes" id="UP000304951">
    <property type="component" value="Unassembled WGS sequence"/>
</dbReference>
<dbReference type="GO" id="GO:0006357">
    <property type="term" value="P:regulation of transcription by RNA polymerase II"/>
    <property type="evidence" value="ECO:0007669"/>
    <property type="project" value="InterPro"/>
</dbReference>
<keyword evidence="4 7" id="KW-0010">Activator</keyword>
<keyword evidence="3 7" id="KW-0805">Transcription regulation</keyword>
<comment type="caution">
    <text evidence="10">The sequence shown here is derived from an EMBL/GenBank/DDBJ whole genome shotgun (WGS) entry which is preliminary data.</text>
</comment>
<comment type="subcellular location">
    <subcellularLocation>
        <location evidence="1 7">Nucleus</location>
    </subcellularLocation>
</comment>
<evidence type="ECO:0000256" key="3">
    <source>
        <dbReference type="ARBA" id="ARBA00023015"/>
    </source>
</evidence>
<evidence type="ECO:0000256" key="6">
    <source>
        <dbReference type="ARBA" id="ARBA00023242"/>
    </source>
</evidence>
<dbReference type="GO" id="GO:0016592">
    <property type="term" value="C:mediator complex"/>
    <property type="evidence" value="ECO:0007669"/>
    <property type="project" value="InterPro"/>
</dbReference>
<comment type="function">
    <text evidence="7">Component of the Mediator complex, a coactivator involved in the regulated transcription of nearly all RNA polymerase II-dependent genes. Mediator functions as a bridge to convey information from gene-specific regulatory proteins to the basal RNA polymerase II transcription machinery. Mediator is recruited to promoters by direct interactions with regulatory proteins and serves as a scaffold for the assembly of a functional preinitiation complex with RNA polymerase II and the general transcription factors.</text>
</comment>
<dbReference type="EMBL" id="QZAF01000497">
    <property type="protein sequence ID" value="THV66661.1"/>
    <property type="molecule type" value="Genomic_DNA"/>
</dbReference>
<keyword evidence="6 7" id="KW-0539">Nucleus</keyword>
<dbReference type="GO" id="GO:0003712">
    <property type="term" value="F:transcription coregulator activity"/>
    <property type="evidence" value="ECO:0007669"/>
    <property type="project" value="InterPro"/>
</dbReference>
<comment type="subunit">
    <text evidence="7">Component of the Mediator complex.</text>
</comment>
<evidence type="ECO:0000313" key="11">
    <source>
        <dbReference type="Proteomes" id="UP000304951"/>
    </source>
</evidence>
<feature type="coiled-coil region" evidence="8">
    <location>
        <begin position="129"/>
        <end position="163"/>
    </location>
</feature>
<protein>
    <recommendedName>
        <fullName evidence="7">Mediator of RNA polymerase II transcription subunit 9</fullName>
    </recommendedName>
    <alternativeName>
        <fullName evidence="7">Mediator complex subunit 9</fullName>
    </alternativeName>
</protein>
<keyword evidence="5 7" id="KW-0804">Transcription</keyword>
<evidence type="ECO:0000313" key="10">
    <source>
        <dbReference type="EMBL" id="THV66661.1"/>
    </source>
</evidence>
<evidence type="ECO:0000256" key="5">
    <source>
        <dbReference type="ARBA" id="ARBA00023163"/>
    </source>
</evidence>
<accession>A0A4S8S8P4</accession>
<keyword evidence="8" id="KW-0175">Coiled coil</keyword>
<evidence type="ECO:0000256" key="8">
    <source>
        <dbReference type="SAM" id="Coils"/>
    </source>
</evidence>
<gene>
    <name evidence="7" type="primary">MED9</name>
    <name evidence="10" type="ORF">D6D28_08157</name>
</gene>
<organism evidence="10 11">
    <name type="scientific">Aureobasidium pullulans</name>
    <name type="common">Black yeast</name>
    <name type="synonym">Pullularia pullulans</name>
    <dbReference type="NCBI Taxonomy" id="5580"/>
    <lineage>
        <taxon>Eukaryota</taxon>
        <taxon>Fungi</taxon>
        <taxon>Dikarya</taxon>
        <taxon>Ascomycota</taxon>
        <taxon>Pezizomycotina</taxon>
        <taxon>Dothideomycetes</taxon>
        <taxon>Dothideomycetidae</taxon>
        <taxon>Dothideales</taxon>
        <taxon>Saccotheciaceae</taxon>
        <taxon>Aureobasidium</taxon>
    </lineage>
</organism>
<evidence type="ECO:0000256" key="2">
    <source>
        <dbReference type="ARBA" id="ARBA00008089"/>
    </source>
</evidence>
<evidence type="ECO:0000256" key="4">
    <source>
        <dbReference type="ARBA" id="ARBA00023159"/>
    </source>
</evidence>
<dbReference type="InterPro" id="IPR011425">
    <property type="entry name" value="Med9"/>
</dbReference>
<evidence type="ECO:0000256" key="1">
    <source>
        <dbReference type="ARBA" id="ARBA00004123"/>
    </source>
</evidence>
<evidence type="ECO:0000256" key="9">
    <source>
        <dbReference type="SAM" id="MobiDB-lite"/>
    </source>
</evidence>
<evidence type="ECO:0000256" key="7">
    <source>
        <dbReference type="RuleBase" id="RU364145"/>
    </source>
</evidence>
<proteinExistence type="inferred from homology"/>
<name>A0A4S8S8P4_AURPU</name>
<feature type="region of interest" description="Disordered" evidence="9">
    <location>
        <begin position="18"/>
        <end position="45"/>
    </location>
</feature>
<dbReference type="Pfam" id="PF07544">
    <property type="entry name" value="Med9"/>
    <property type="match status" value="1"/>
</dbReference>
<comment type="similarity">
    <text evidence="2 7">Belongs to the Mediator complex subunit 9 family.</text>
</comment>
<sequence>MTRQIHWNIAVDNTTTIMSSNATPTTTTAPTIPTTTPTTTTQPPLPSAQTFDILPPLHALLSRLEPSLNVYTPDTSTALPPGNSTHAPVTSASALPNSTPQQLEHKDAAVAAQFLKSRIRNALAELGGLADMQRGVEEQEEEIKGLEGKIERQKEVLEKLAKLAGEGQGEVKMGG</sequence>